<feature type="domain" description="Chitin-binding type-2" evidence="2">
    <location>
        <begin position="94"/>
        <end position="136"/>
    </location>
</feature>
<name>A0A8J2JHX7_9HEXA</name>
<accession>A0A8J2JHX7</accession>
<comment type="caution">
    <text evidence="3">The sequence shown here is derived from an EMBL/GenBank/DDBJ whole genome shotgun (WGS) entry which is preliminary data.</text>
</comment>
<evidence type="ECO:0000313" key="4">
    <source>
        <dbReference type="Proteomes" id="UP000708208"/>
    </source>
</evidence>
<protein>
    <recommendedName>
        <fullName evidence="2">Chitin-binding type-2 domain-containing protein</fullName>
    </recommendedName>
</protein>
<gene>
    <name evidence="3" type="ORF">AFUS01_LOCUS9375</name>
</gene>
<dbReference type="GO" id="GO:0005576">
    <property type="term" value="C:extracellular region"/>
    <property type="evidence" value="ECO:0007669"/>
    <property type="project" value="InterPro"/>
</dbReference>
<reference evidence="3" key="1">
    <citation type="submission" date="2021-06" db="EMBL/GenBank/DDBJ databases">
        <authorList>
            <person name="Hodson N. C."/>
            <person name="Mongue J. A."/>
            <person name="Jaron S. K."/>
        </authorList>
    </citation>
    <scope>NUCLEOTIDE SEQUENCE</scope>
</reference>
<keyword evidence="4" id="KW-1185">Reference proteome</keyword>
<proteinExistence type="predicted"/>
<keyword evidence="1" id="KW-0732">Signal</keyword>
<feature type="signal peptide" evidence="1">
    <location>
        <begin position="1"/>
        <end position="22"/>
    </location>
</feature>
<sequence>MGKNLQLILIFTLVVLSNKADGRSKFRCARCKPKGLYKEAFAYVTRMGRGPDKIRLNQVWFQRSKCEEEGRTFDPFSRECLNHLEARDCKACNKPVGFKIPHERAGRNFYMCQDGVAYEFECLGNMRFNRYSGTCGNAVPTIDPEDVDDSYTPGSVYIVNEHGSKMRLFTGMQFNHKPDIEKKKTYSQS</sequence>
<evidence type="ECO:0000259" key="2">
    <source>
        <dbReference type="Pfam" id="PF01607"/>
    </source>
</evidence>
<dbReference type="Proteomes" id="UP000708208">
    <property type="component" value="Unassembled WGS sequence"/>
</dbReference>
<dbReference type="AlphaFoldDB" id="A0A8J2JHX7"/>
<dbReference type="GO" id="GO:0008061">
    <property type="term" value="F:chitin binding"/>
    <property type="evidence" value="ECO:0007669"/>
    <property type="project" value="InterPro"/>
</dbReference>
<organism evidence="3 4">
    <name type="scientific">Allacma fusca</name>
    <dbReference type="NCBI Taxonomy" id="39272"/>
    <lineage>
        <taxon>Eukaryota</taxon>
        <taxon>Metazoa</taxon>
        <taxon>Ecdysozoa</taxon>
        <taxon>Arthropoda</taxon>
        <taxon>Hexapoda</taxon>
        <taxon>Collembola</taxon>
        <taxon>Symphypleona</taxon>
        <taxon>Sminthuridae</taxon>
        <taxon>Allacma</taxon>
    </lineage>
</organism>
<feature type="chain" id="PRO_5035298313" description="Chitin-binding type-2 domain-containing protein" evidence="1">
    <location>
        <begin position="23"/>
        <end position="189"/>
    </location>
</feature>
<evidence type="ECO:0000313" key="3">
    <source>
        <dbReference type="EMBL" id="CAG7720086.1"/>
    </source>
</evidence>
<evidence type="ECO:0000256" key="1">
    <source>
        <dbReference type="SAM" id="SignalP"/>
    </source>
</evidence>
<dbReference type="EMBL" id="CAJVCH010067203">
    <property type="protein sequence ID" value="CAG7720086.1"/>
    <property type="molecule type" value="Genomic_DNA"/>
</dbReference>
<dbReference type="Pfam" id="PF01607">
    <property type="entry name" value="CBM_14"/>
    <property type="match status" value="1"/>
</dbReference>
<dbReference type="InterPro" id="IPR002557">
    <property type="entry name" value="Chitin-bd_dom"/>
</dbReference>